<feature type="region of interest" description="Disordered" evidence="1">
    <location>
        <begin position="82"/>
        <end position="102"/>
    </location>
</feature>
<accession>A0A2V0NYG7</accession>
<name>A0A2V0NYG7_9CHLO</name>
<proteinExistence type="predicted"/>
<dbReference type="InParanoid" id="A0A2V0NYG7"/>
<gene>
    <name evidence="2" type="ORF">Rsub_05043</name>
</gene>
<evidence type="ECO:0000256" key="1">
    <source>
        <dbReference type="SAM" id="MobiDB-lite"/>
    </source>
</evidence>
<feature type="region of interest" description="Disordered" evidence="1">
    <location>
        <begin position="1"/>
        <end position="59"/>
    </location>
</feature>
<evidence type="ECO:0000313" key="2">
    <source>
        <dbReference type="EMBL" id="GBF92674.1"/>
    </source>
</evidence>
<comment type="caution">
    <text evidence="2">The sequence shown here is derived from an EMBL/GenBank/DDBJ whole genome shotgun (WGS) entry which is preliminary data.</text>
</comment>
<dbReference type="EMBL" id="BDRX01000034">
    <property type="protein sequence ID" value="GBF92674.1"/>
    <property type="molecule type" value="Genomic_DNA"/>
</dbReference>
<evidence type="ECO:0000313" key="3">
    <source>
        <dbReference type="Proteomes" id="UP000247498"/>
    </source>
</evidence>
<sequence length="141" mass="15104">MNLAPRSADRPQARPSLSRSQRSDPRRKRRGRRDISLEASPRALSAVREREMASSQMARPPAAARCLAKALDAAGSMPWTSLSAPPLCAGGSEQHGGWASPLTSPRLAPDRVFDIYVPLGIVSHHATRQLPAAAACRPAAH</sequence>
<keyword evidence="3" id="KW-1185">Reference proteome</keyword>
<reference evidence="2 3" key="1">
    <citation type="journal article" date="2018" name="Sci. Rep.">
        <title>Raphidocelis subcapitata (=Pseudokirchneriella subcapitata) provides an insight into genome evolution and environmental adaptations in the Sphaeropleales.</title>
        <authorList>
            <person name="Suzuki S."/>
            <person name="Yamaguchi H."/>
            <person name="Nakajima N."/>
            <person name="Kawachi M."/>
        </authorList>
    </citation>
    <scope>NUCLEOTIDE SEQUENCE [LARGE SCALE GENOMIC DNA]</scope>
    <source>
        <strain evidence="2 3">NIES-35</strain>
    </source>
</reference>
<organism evidence="2 3">
    <name type="scientific">Raphidocelis subcapitata</name>
    <dbReference type="NCBI Taxonomy" id="307507"/>
    <lineage>
        <taxon>Eukaryota</taxon>
        <taxon>Viridiplantae</taxon>
        <taxon>Chlorophyta</taxon>
        <taxon>core chlorophytes</taxon>
        <taxon>Chlorophyceae</taxon>
        <taxon>CS clade</taxon>
        <taxon>Sphaeropleales</taxon>
        <taxon>Selenastraceae</taxon>
        <taxon>Raphidocelis</taxon>
    </lineage>
</organism>
<dbReference type="AlphaFoldDB" id="A0A2V0NYG7"/>
<dbReference type="Proteomes" id="UP000247498">
    <property type="component" value="Unassembled WGS sequence"/>
</dbReference>
<protein>
    <submittedName>
        <fullName evidence="2">Uncharacterized protein</fullName>
    </submittedName>
</protein>